<sequence>MGTLNGATPMIKARVLYIGSAVPIETTEGLEAIQTPLRNRYPVNDDSTLEGIDAMLSISNSCLQLQYLSDSGDIVQFPIGSLTLCAAVRCVSTMNGSTGEAQARFVSLLDPAAGGQNAHRPAIFTAITRRTQGRKVLDCHGFVCQNPRDALNLVRVARIAGMNFKKNGSVMGTTGSVMGTTSRVEPVRTNGTNGLVAVNGGTNGINTTNVDYSFEERTTAAKTDGPTIRLLPGETISQKVTAGPEFFEPVPTQGYFYSTNNVEVKKYNILKEGTINAKSNSHSPNSTPGHTDGALPTFPVNGTEQTTFASEMPSKIVPPPIYVRLPTRHMAPPMGFRPPMYYMPPPHQFIMRPRFFSPPPPRFRPFPFGMPPEGPQPMYGPPIFERRPRADSRGSSGSKSRSSSGSRGSHHSQESRSKTITGQVNGQEETEPKRNIPNADDSTDDSIHERPSTPPTDYNPRQKGERKSRRDEYEVRYGVERPPPFMMRPPPPSAYMDPYGRVPYDYLAYPPTHPPPFGPFPMTIPHGRSRSLPPDERRSRSRKRKGKKKNKKHKKNKHRYEKERMAYTGREPPRRLIYGGYYPAHSNVSRDSFAGYQSDMPARRQRPELSGYEFYPPRDFRRDENQFMNERNFSKSIAQETGRSRDSKSYPTAYELNEALDRTAPKRDDDADFNLY</sequence>
<feature type="compositionally biased region" description="Polar residues" evidence="1">
    <location>
        <begin position="626"/>
        <end position="641"/>
    </location>
</feature>
<feature type="compositionally biased region" description="Basic and acidic residues" evidence="1">
    <location>
        <begin position="659"/>
        <end position="669"/>
    </location>
</feature>
<feature type="region of interest" description="Disordered" evidence="1">
    <location>
        <begin position="364"/>
        <end position="491"/>
    </location>
</feature>
<accession>A0A9D4MU00</accession>
<dbReference type="AlphaFoldDB" id="A0A9D4MU00"/>
<name>A0A9D4MU00_DREPO</name>
<keyword evidence="3" id="KW-1185">Reference proteome</keyword>
<feature type="region of interest" description="Disordered" evidence="1">
    <location>
        <begin position="175"/>
        <end position="200"/>
    </location>
</feature>
<reference evidence="2" key="1">
    <citation type="journal article" date="2019" name="bioRxiv">
        <title>The Genome of the Zebra Mussel, Dreissena polymorpha: A Resource for Invasive Species Research.</title>
        <authorList>
            <person name="McCartney M.A."/>
            <person name="Auch B."/>
            <person name="Kono T."/>
            <person name="Mallez S."/>
            <person name="Zhang Y."/>
            <person name="Obille A."/>
            <person name="Becker A."/>
            <person name="Abrahante J.E."/>
            <person name="Garbe J."/>
            <person name="Badalamenti J.P."/>
            <person name="Herman A."/>
            <person name="Mangelson H."/>
            <person name="Liachko I."/>
            <person name="Sullivan S."/>
            <person name="Sone E.D."/>
            <person name="Koren S."/>
            <person name="Silverstein K.A.T."/>
            <person name="Beckman K.B."/>
            <person name="Gohl D.M."/>
        </authorList>
    </citation>
    <scope>NUCLEOTIDE SEQUENCE</scope>
    <source>
        <strain evidence="2">Duluth1</strain>
        <tissue evidence="2">Whole animal</tissue>
    </source>
</reference>
<feature type="compositionally biased region" description="Basic and acidic residues" evidence="1">
    <location>
        <begin position="616"/>
        <end position="625"/>
    </location>
</feature>
<feature type="compositionally biased region" description="Low complexity" evidence="1">
    <location>
        <begin position="393"/>
        <end position="407"/>
    </location>
</feature>
<evidence type="ECO:0000313" key="2">
    <source>
        <dbReference type="EMBL" id="KAH3883295.1"/>
    </source>
</evidence>
<evidence type="ECO:0000313" key="3">
    <source>
        <dbReference type="Proteomes" id="UP000828390"/>
    </source>
</evidence>
<protein>
    <recommendedName>
        <fullName evidence="4">PID domain-containing protein</fullName>
    </recommendedName>
</protein>
<dbReference type="EMBL" id="JAIWYP010000001">
    <property type="protein sequence ID" value="KAH3883295.1"/>
    <property type="molecule type" value="Genomic_DNA"/>
</dbReference>
<feature type="compositionally biased region" description="Basic residues" evidence="1">
    <location>
        <begin position="539"/>
        <end position="559"/>
    </location>
</feature>
<proteinExistence type="predicted"/>
<feature type="compositionally biased region" description="Polar residues" evidence="1">
    <location>
        <begin position="418"/>
        <end position="427"/>
    </location>
</feature>
<feature type="compositionally biased region" description="Basic and acidic residues" evidence="1">
    <location>
        <begin position="460"/>
        <end position="479"/>
    </location>
</feature>
<evidence type="ECO:0000256" key="1">
    <source>
        <dbReference type="SAM" id="MobiDB-lite"/>
    </source>
</evidence>
<organism evidence="2 3">
    <name type="scientific">Dreissena polymorpha</name>
    <name type="common">Zebra mussel</name>
    <name type="synonym">Mytilus polymorpha</name>
    <dbReference type="NCBI Taxonomy" id="45954"/>
    <lineage>
        <taxon>Eukaryota</taxon>
        <taxon>Metazoa</taxon>
        <taxon>Spiralia</taxon>
        <taxon>Lophotrochozoa</taxon>
        <taxon>Mollusca</taxon>
        <taxon>Bivalvia</taxon>
        <taxon>Autobranchia</taxon>
        <taxon>Heteroconchia</taxon>
        <taxon>Euheterodonta</taxon>
        <taxon>Imparidentia</taxon>
        <taxon>Neoheterodontei</taxon>
        <taxon>Myida</taxon>
        <taxon>Dreissenoidea</taxon>
        <taxon>Dreissenidae</taxon>
        <taxon>Dreissena</taxon>
    </lineage>
</organism>
<dbReference type="OrthoDB" id="10007483at2759"/>
<feature type="region of interest" description="Disordered" evidence="1">
    <location>
        <begin position="601"/>
        <end position="676"/>
    </location>
</feature>
<comment type="caution">
    <text evidence="2">The sequence shown here is derived from an EMBL/GenBank/DDBJ whole genome shotgun (WGS) entry which is preliminary data.</text>
</comment>
<gene>
    <name evidence="2" type="ORF">DPMN_007249</name>
</gene>
<feature type="compositionally biased region" description="Pro residues" evidence="1">
    <location>
        <begin position="481"/>
        <end position="491"/>
    </location>
</feature>
<reference evidence="2" key="2">
    <citation type="submission" date="2020-11" db="EMBL/GenBank/DDBJ databases">
        <authorList>
            <person name="McCartney M.A."/>
            <person name="Auch B."/>
            <person name="Kono T."/>
            <person name="Mallez S."/>
            <person name="Becker A."/>
            <person name="Gohl D.M."/>
            <person name="Silverstein K.A.T."/>
            <person name="Koren S."/>
            <person name="Bechman K.B."/>
            <person name="Herman A."/>
            <person name="Abrahante J.E."/>
            <person name="Garbe J."/>
        </authorList>
    </citation>
    <scope>NUCLEOTIDE SEQUENCE</scope>
    <source>
        <strain evidence="2">Duluth1</strain>
        <tissue evidence="2">Whole animal</tissue>
    </source>
</reference>
<dbReference type="PANTHER" id="PTHR21219">
    <property type="entry name" value="FI19613P1"/>
    <property type="match status" value="1"/>
</dbReference>
<dbReference type="PANTHER" id="PTHR21219:SF3">
    <property type="entry name" value="FI19613P1"/>
    <property type="match status" value="1"/>
</dbReference>
<feature type="region of interest" description="Disordered" evidence="1">
    <location>
        <begin position="518"/>
        <end position="562"/>
    </location>
</feature>
<evidence type="ECO:0008006" key="4">
    <source>
        <dbReference type="Google" id="ProtNLM"/>
    </source>
</evidence>
<dbReference type="Proteomes" id="UP000828390">
    <property type="component" value="Unassembled WGS sequence"/>
</dbReference>
<feature type="compositionally biased region" description="Pro residues" evidence="1">
    <location>
        <begin position="364"/>
        <end position="380"/>
    </location>
</feature>